<name>A0A382IVM8_9ZZZZ</name>
<feature type="non-terminal residue" evidence="1">
    <location>
        <position position="60"/>
    </location>
</feature>
<sequence>MAKSKYKIKTVVLRPILDLSEAEQIVENGKTSLFRSMLQKPKKMEVHVHSIKLSYEAFLI</sequence>
<dbReference type="EMBL" id="UINC01069883">
    <property type="protein sequence ID" value="SVC03608.1"/>
    <property type="molecule type" value="Genomic_DNA"/>
</dbReference>
<accession>A0A382IVM8</accession>
<dbReference type="AlphaFoldDB" id="A0A382IVM8"/>
<organism evidence="1">
    <name type="scientific">marine metagenome</name>
    <dbReference type="NCBI Taxonomy" id="408172"/>
    <lineage>
        <taxon>unclassified sequences</taxon>
        <taxon>metagenomes</taxon>
        <taxon>ecological metagenomes</taxon>
    </lineage>
</organism>
<reference evidence="1" key="1">
    <citation type="submission" date="2018-05" db="EMBL/GenBank/DDBJ databases">
        <authorList>
            <person name="Lanie J.A."/>
            <person name="Ng W.-L."/>
            <person name="Kazmierczak K.M."/>
            <person name="Andrzejewski T.M."/>
            <person name="Davidsen T.M."/>
            <person name="Wayne K.J."/>
            <person name="Tettelin H."/>
            <person name="Glass J.I."/>
            <person name="Rusch D."/>
            <person name="Podicherti R."/>
            <person name="Tsui H.-C.T."/>
            <person name="Winkler M.E."/>
        </authorList>
    </citation>
    <scope>NUCLEOTIDE SEQUENCE</scope>
</reference>
<proteinExistence type="predicted"/>
<evidence type="ECO:0000313" key="1">
    <source>
        <dbReference type="EMBL" id="SVC03608.1"/>
    </source>
</evidence>
<protein>
    <submittedName>
        <fullName evidence="1">Uncharacterized protein</fullName>
    </submittedName>
</protein>
<gene>
    <name evidence="1" type="ORF">METZ01_LOCUS256462</name>
</gene>